<dbReference type="OrthoDB" id="9788332at2"/>
<protein>
    <submittedName>
        <fullName evidence="1">Uncharacterized protein conserved in bacteria</fullName>
    </submittedName>
</protein>
<gene>
    <name evidence="1" type="ORF">TBC1_111106</name>
</gene>
<accession>A0A0S7BZX3</accession>
<dbReference type="AlphaFoldDB" id="A0A0S7BZX3"/>
<dbReference type="STRING" id="1678841.TBC1_111106"/>
<reference evidence="1" key="1">
    <citation type="journal article" date="2015" name="Genome Announc.">
        <title>Draft Genome Sequence of Bacteroidales Strain TBC1, a Novel Isolate from a Methanogenic Wastewater Treatment System.</title>
        <authorList>
            <person name="Tourlousse D.M."/>
            <person name="Matsuura N."/>
            <person name="Sun L."/>
            <person name="Toyonaga M."/>
            <person name="Kuroda K."/>
            <person name="Ohashi A."/>
            <person name="Cruz R."/>
            <person name="Yamaguchi T."/>
            <person name="Sekiguchi Y."/>
        </authorList>
    </citation>
    <scope>NUCLEOTIDE SEQUENCE [LARGE SCALE GENOMIC DNA]</scope>
    <source>
        <strain evidence="1">TBC1</strain>
    </source>
</reference>
<name>A0A0S7BZX3_9BACT</name>
<sequence length="83" mass="9178">MTGKIVNGSSTVTFDNLPAGRYAVNILHDENKDGRINRGLLMPKEGIGFSNFQSVGFSNRPSFLKASFDLLGDKHVMVKIIYM</sequence>
<proteinExistence type="predicted"/>
<dbReference type="Pfam" id="PF09912">
    <property type="entry name" value="DUF2141"/>
    <property type="match status" value="1"/>
</dbReference>
<dbReference type="EMBL" id="DF968182">
    <property type="protein sequence ID" value="GAP42964.1"/>
    <property type="molecule type" value="Genomic_DNA"/>
</dbReference>
<evidence type="ECO:0000313" key="2">
    <source>
        <dbReference type="Proteomes" id="UP000053091"/>
    </source>
</evidence>
<keyword evidence="2" id="KW-1185">Reference proteome</keyword>
<evidence type="ECO:0000313" key="1">
    <source>
        <dbReference type="EMBL" id="GAP42964.1"/>
    </source>
</evidence>
<dbReference type="Proteomes" id="UP000053091">
    <property type="component" value="Unassembled WGS sequence"/>
</dbReference>
<dbReference type="InterPro" id="IPR018673">
    <property type="entry name" value="DUF2141"/>
</dbReference>
<organism evidence="1">
    <name type="scientific">Lentimicrobium saccharophilum</name>
    <dbReference type="NCBI Taxonomy" id="1678841"/>
    <lineage>
        <taxon>Bacteria</taxon>
        <taxon>Pseudomonadati</taxon>
        <taxon>Bacteroidota</taxon>
        <taxon>Bacteroidia</taxon>
        <taxon>Bacteroidales</taxon>
        <taxon>Lentimicrobiaceae</taxon>
        <taxon>Lentimicrobium</taxon>
    </lineage>
</organism>